<dbReference type="Proteomes" id="UP000662783">
    <property type="component" value="Chromosome"/>
</dbReference>
<dbReference type="InterPro" id="IPR025380">
    <property type="entry name" value="DUF4369"/>
</dbReference>
<dbReference type="InterPro" id="IPR036249">
    <property type="entry name" value="Thioredoxin-like_sf"/>
</dbReference>
<evidence type="ECO:0000313" key="2">
    <source>
        <dbReference type="EMBL" id="QSE97079.1"/>
    </source>
</evidence>
<dbReference type="PANTHER" id="PTHR46472">
    <property type="entry name" value="NUCLEOREDOXIN"/>
    <property type="match status" value="1"/>
</dbReference>
<evidence type="ECO:0000259" key="1">
    <source>
        <dbReference type="PROSITE" id="PS51352"/>
    </source>
</evidence>
<organism evidence="2 3">
    <name type="scientific">Fulvivirga lutea</name>
    <dbReference type="NCBI Taxonomy" id="2810512"/>
    <lineage>
        <taxon>Bacteria</taxon>
        <taxon>Pseudomonadati</taxon>
        <taxon>Bacteroidota</taxon>
        <taxon>Cytophagia</taxon>
        <taxon>Cytophagales</taxon>
        <taxon>Fulvivirgaceae</taxon>
        <taxon>Fulvivirga</taxon>
    </lineage>
</organism>
<dbReference type="Pfam" id="PF13905">
    <property type="entry name" value="Thioredoxin_8"/>
    <property type="match status" value="1"/>
</dbReference>
<dbReference type="Gene3D" id="3.40.30.10">
    <property type="entry name" value="Glutaredoxin"/>
    <property type="match status" value="1"/>
</dbReference>
<dbReference type="Pfam" id="PF17127">
    <property type="entry name" value="DUF5106"/>
    <property type="match status" value="1"/>
</dbReference>
<proteinExistence type="predicted"/>
<keyword evidence="3" id="KW-1185">Reference proteome</keyword>
<name>A0A974WES5_9BACT</name>
<dbReference type="InterPro" id="IPR033395">
    <property type="entry name" value="DUF5106"/>
</dbReference>
<dbReference type="GO" id="GO:0004791">
    <property type="term" value="F:thioredoxin-disulfide reductase (NADPH) activity"/>
    <property type="evidence" value="ECO:0007669"/>
    <property type="project" value="TreeGrafter"/>
</dbReference>
<dbReference type="InterPro" id="IPR012336">
    <property type="entry name" value="Thioredoxin-like_fold"/>
</dbReference>
<feature type="domain" description="Thioredoxin" evidence="1">
    <location>
        <begin position="325"/>
        <end position="466"/>
    </location>
</feature>
<evidence type="ECO:0000313" key="3">
    <source>
        <dbReference type="Proteomes" id="UP000662783"/>
    </source>
</evidence>
<gene>
    <name evidence="2" type="ORF">JR347_16015</name>
</gene>
<sequence length="471" mass="54540">MKNIFLIITIICSFNAVFAQKYKLDFKVKGLADTTVYLGNYFGESTYLKDTARVNSKGEFTFDGNRDLESGMYFLVLNKTRLFDFLVDKNKQFKISTSTDDYVTNLSVEGDISNQLFIDDMKFNAERNKEASPFVKIVQDSLSSEQETQLARAELDKINDKVVAHQDKIIEEHPDLLISKIFLANRRTDIPETPEGEDPTEFGYKYLKKNYWNNFDLGDPAMLRLGRPVYKEKVENFFNRLIIPQPDSILKQVELLAKEAKATQDTYKYFIWTVTLLYQNPTIMGLDKVFVELIDKYFESGEMDFWANAQLKKNLKERADQLRLSLIGNKAANMVMMDKNKQMKSLYAIPNKYTVIYFFDPDCGHCKKETPVLADFYNTTKYDVEIFAVSADTSMVKMENYINKMGMKWITVNGPRTATGSYHNSYDANTTPTIYVLDDKKKIIAKKIPAARLEDFLTQYEKFHVESENEQ</sequence>
<reference evidence="2" key="1">
    <citation type="submission" date="2021-02" db="EMBL/GenBank/DDBJ databases">
        <title>Fulvivirga sp. S481 isolated from sea water.</title>
        <authorList>
            <person name="Bae S.S."/>
            <person name="Baek K."/>
        </authorList>
    </citation>
    <scope>NUCLEOTIDE SEQUENCE</scope>
    <source>
        <strain evidence="2">S481</strain>
    </source>
</reference>
<dbReference type="GO" id="GO:0031397">
    <property type="term" value="P:negative regulation of protein ubiquitination"/>
    <property type="evidence" value="ECO:0007669"/>
    <property type="project" value="TreeGrafter"/>
</dbReference>
<dbReference type="PROSITE" id="PS51352">
    <property type="entry name" value="THIOREDOXIN_2"/>
    <property type="match status" value="1"/>
</dbReference>
<dbReference type="SUPFAM" id="SSF52833">
    <property type="entry name" value="Thioredoxin-like"/>
    <property type="match status" value="1"/>
</dbReference>
<dbReference type="PANTHER" id="PTHR46472:SF1">
    <property type="entry name" value="NUCLEOREDOXIN"/>
    <property type="match status" value="1"/>
</dbReference>
<dbReference type="CDD" id="cd02966">
    <property type="entry name" value="TlpA_like_family"/>
    <property type="match status" value="1"/>
</dbReference>
<dbReference type="EMBL" id="CP070608">
    <property type="protein sequence ID" value="QSE97079.1"/>
    <property type="molecule type" value="Genomic_DNA"/>
</dbReference>
<protein>
    <submittedName>
        <fullName evidence="2">DUF5106 domain-containing protein</fullName>
    </submittedName>
</protein>
<dbReference type="AlphaFoldDB" id="A0A974WES5"/>
<accession>A0A974WES5</accession>
<dbReference type="KEGG" id="fuv:JR347_16015"/>
<dbReference type="Pfam" id="PF14289">
    <property type="entry name" value="DUF4369"/>
    <property type="match status" value="1"/>
</dbReference>
<dbReference type="GO" id="GO:0030178">
    <property type="term" value="P:negative regulation of Wnt signaling pathway"/>
    <property type="evidence" value="ECO:0007669"/>
    <property type="project" value="TreeGrafter"/>
</dbReference>
<dbReference type="InterPro" id="IPR013766">
    <property type="entry name" value="Thioredoxin_domain"/>
</dbReference>
<dbReference type="RefSeq" id="WP_205721592.1">
    <property type="nucleotide sequence ID" value="NZ_CP070608.1"/>
</dbReference>